<evidence type="ECO:0000256" key="1">
    <source>
        <dbReference type="ARBA" id="ARBA00022692"/>
    </source>
</evidence>
<keyword evidence="3 7" id="KW-1040">Host Golgi apparatus</keyword>
<reference evidence="9 10" key="1">
    <citation type="journal article" date="2006" name="J. Virol.">
        <title>Comparative analysis of 22 coronavirus HKU1 genomes reveals a novel genotype and evidence of natural recombination in coronavirus HKU1.</title>
        <authorList>
            <person name="Woo P.C.Y."/>
            <person name="Lau S.K.P."/>
            <person name="Yip C.C.Y."/>
            <person name="Huang Y."/>
            <person name="Tsoi H.-W."/>
            <person name="Chan K.-H."/>
            <person name="Yuen K.-Y."/>
        </authorList>
    </citation>
    <scope>NUCLEOTIDE SEQUENCE [LARGE SCALE GENOMIC DNA]</scope>
    <source>
        <strain evidence="9">N14</strain>
    </source>
</reference>
<dbReference type="InterPro" id="IPR003873">
    <property type="entry name" value="E_protein_CoV"/>
</dbReference>
<evidence type="ECO:0000256" key="2">
    <source>
        <dbReference type="ARBA" id="ARBA00022703"/>
    </source>
</evidence>
<evidence type="ECO:0000313" key="10">
    <source>
        <dbReference type="Proteomes" id="UP000168247"/>
    </source>
</evidence>
<dbReference type="Proteomes" id="UP000168247">
    <property type="component" value="Genome"/>
</dbReference>
<comment type="subunit">
    <text evidence="7">Homopentamer. Interacts with membrane protein M in the budding compartment of the host cell, which is located between endoplasmic reticulum and the Golgi complex. Interacts with Nucleoprotein.</text>
</comment>
<dbReference type="EMBL" id="DQ415910">
    <property type="protein sequence ID" value="ABD75611.1"/>
    <property type="molecule type" value="Genomic_RNA"/>
</dbReference>
<dbReference type="PROSITE" id="PS51926">
    <property type="entry name" value="COV_E"/>
    <property type="match status" value="1"/>
</dbReference>
<dbReference type="HAMAP" id="MF_04204">
    <property type="entry name" value="BETA_CORONA_E"/>
    <property type="match status" value="1"/>
</dbReference>
<organism evidence="9 10">
    <name type="scientific">Human coronavirus HKU1</name>
    <name type="common">HCoV-HKU1</name>
    <dbReference type="NCBI Taxonomy" id="290028"/>
    <lineage>
        <taxon>Viruses</taxon>
        <taxon>Riboviria</taxon>
        <taxon>Orthornavirae</taxon>
        <taxon>Pisuviricota</taxon>
        <taxon>Pisoniviricetes</taxon>
        <taxon>Nidovirales</taxon>
        <taxon>Cornidovirineae</taxon>
        <taxon>Coronaviridae</taxon>
        <taxon>Orthocoronavirinae</taxon>
        <taxon>Betacoronavirus</taxon>
        <taxon>Embecovirus</taxon>
        <taxon>Betacoronavirus hongkongense</taxon>
    </lineage>
</organism>
<organismHost>
    <name type="scientific">Homo sapiens</name>
    <name type="common">Human</name>
    <dbReference type="NCBI Taxonomy" id="9606"/>
</organismHost>
<dbReference type="GO" id="GO:0046760">
    <property type="term" value="P:viral budding from Golgi membrane"/>
    <property type="evidence" value="ECO:0007669"/>
    <property type="project" value="UniProtKB-UniRule"/>
</dbReference>
<proteinExistence type="inferred from homology"/>
<gene>
    <name evidence="7 9" type="primary">E</name>
</gene>
<protein>
    <recommendedName>
        <fullName evidence="7">Envelope small membrane protein</fullName>
        <shortName evidence="7">E protein</shortName>
        <shortName evidence="7">sM protein</shortName>
    </recommendedName>
</protein>
<dbReference type="InterPro" id="IPR043506">
    <property type="entry name" value="E_protein_bCoV"/>
</dbReference>
<sequence>MVDLFFNDTAWYIGQILVLVLFCLISLIFVVAFLATIKLCMQLCGFCNFFIISPSAYVYKRGMQLYKSYSEQVIPPTSDY</sequence>
<evidence type="ECO:0000256" key="8">
    <source>
        <dbReference type="SAM" id="Phobius"/>
    </source>
</evidence>
<keyword evidence="1 7" id="KW-0812">Transmembrane</keyword>
<evidence type="ECO:0000256" key="7">
    <source>
        <dbReference type="HAMAP-Rule" id="MF_04204"/>
    </source>
</evidence>
<keyword evidence="2 7" id="KW-0053">Apoptosis</keyword>
<feature type="topological domain" description="Virion surface" evidence="7">
    <location>
        <begin position="1"/>
        <end position="16"/>
    </location>
</feature>
<comment type="subcellular location">
    <subcellularLocation>
        <location evidence="7">Host Golgi apparatus membrane</location>
        <topology evidence="7">Single-pass type III membrane protein</topology>
    </subcellularLocation>
    <text evidence="7">The cytoplasmic tail functions as a Golgi complex-targeting signal.</text>
</comment>
<keyword evidence="5 7" id="KW-1133">Transmembrane helix</keyword>
<name>Q0ZJB5_CVHK1</name>
<feature type="transmembrane region" description="Helical" evidence="8">
    <location>
        <begin position="12"/>
        <end position="34"/>
    </location>
</feature>
<accession>Q0ZJB5</accession>
<dbReference type="GO" id="GO:0140975">
    <property type="term" value="P:disruption of cellular anatomical structure in another organism"/>
    <property type="evidence" value="ECO:0007669"/>
    <property type="project" value="UniProtKB-UniRule"/>
</dbReference>
<evidence type="ECO:0000256" key="6">
    <source>
        <dbReference type="ARBA" id="ARBA00023136"/>
    </source>
</evidence>
<feature type="topological domain" description="Intravirion" evidence="7">
    <location>
        <begin position="38"/>
        <end position="80"/>
    </location>
</feature>
<comment type="function">
    <text evidence="7">Plays a central role in virus morphogenesis and assembly. Acts as a viroporin and self-assembles in host membranes forming pentameric protein-lipid pores that allow ion transport. Also plays a role in the induction of apoptosis.</text>
</comment>
<evidence type="ECO:0000256" key="3">
    <source>
        <dbReference type="ARBA" id="ARBA00022812"/>
    </source>
</evidence>
<comment type="similarity">
    <text evidence="7">Belongs to the betacoronaviruses E protein family.</text>
</comment>
<keyword evidence="4 7" id="KW-1043">Host membrane</keyword>
<feature type="transmembrane region" description="Helical" evidence="8">
    <location>
        <begin position="39"/>
        <end position="59"/>
    </location>
</feature>
<evidence type="ECO:0000256" key="5">
    <source>
        <dbReference type="ARBA" id="ARBA00022989"/>
    </source>
</evidence>
<dbReference type="Pfam" id="PF02723">
    <property type="entry name" value="CoV_E"/>
    <property type="match status" value="1"/>
</dbReference>
<dbReference type="GO" id="GO:0016020">
    <property type="term" value="C:membrane"/>
    <property type="evidence" value="ECO:0007669"/>
    <property type="project" value="UniProtKB-UniRule"/>
</dbReference>
<evidence type="ECO:0000256" key="4">
    <source>
        <dbReference type="ARBA" id="ARBA00022870"/>
    </source>
</evidence>
<dbReference type="GO" id="GO:0044178">
    <property type="term" value="C:host cell Golgi membrane"/>
    <property type="evidence" value="ECO:0007669"/>
    <property type="project" value="UniProtKB-SubCell"/>
</dbReference>
<keyword evidence="6 7" id="KW-0472">Membrane</keyword>
<evidence type="ECO:0000313" key="9">
    <source>
        <dbReference type="EMBL" id="ABD75611.1"/>
    </source>
</evidence>